<gene>
    <name evidence="7" type="ORF">ACFSVN_13095</name>
</gene>
<evidence type="ECO:0000256" key="6">
    <source>
        <dbReference type="SAM" id="Phobius"/>
    </source>
</evidence>
<reference evidence="8" key="1">
    <citation type="journal article" date="2019" name="Int. J. Syst. Evol. Microbiol.">
        <title>The Global Catalogue of Microorganisms (GCM) 10K type strain sequencing project: providing services to taxonomists for standard genome sequencing and annotation.</title>
        <authorList>
            <consortium name="The Broad Institute Genomics Platform"/>
            <consortium name="The Broad Institute Genome Sequencing Center for Infectious Disease"/>
            <person name="Wu L."/>
            <person name="Ma J."/>
        </authorList>
    </citation>
    <scope>NUCLEOTIDE SEQUENCE [LARGE SCALE GENOMIC DNA]</scope>
    <source>
        <strain evidence="8">KCTC 52042</strain>
    </source>
</reference>
<feature type="transmembrane region" description="Helical" evidence="6">
    <location>
        <begin position="162"/>
        <end position="180"/>
    </location>
</feature>
<sequence>MSIDSELQKGAFVNFLGVIGKVATPLFLILVNRLYGPDVFGIYITAMITVEIVIAFLTSGFKDGALIFVARYADDKGEQTLLYRSLCNAFGWSIGFSVIVLIFGFLFGERLLEFIYADDFNAGLFIVFKFMLFAIPFMAFERVVLAATQGLMIMKYDALSNGWIRPIALLFFAVFFWFIYPDLKGIALAYLCTQLTLFLISVWVYSRQLSWKKLWYGFRNFSIDKQLLDFAIPQNINMTLNRFITGIDVLMLPAFGFSATVVGFYGAGAMIIREVKAIKGIFSTAFSPFIVRFHKESETEKLSHNFSRTAGWIATLTIPVLLLIAVFKQDLLSIIHPEYGGTSTFMYFLLLIPYSYCSFSLAGNIVAMTGHSKLTLLNSLFVSALNIILNFILIPVLGITGAAISSATAMILLNILEVWEANYVSGAKLYFKEIYKPHLAALISSGIFILLINTFPLLSYSIQGKIVLFLITLGIYSLVIGTSQIKRLIAKIRELL</sequence>
<organism evidence="7 8">
    <name type="scientific">Gracilimonas halophila</name>
    <dbReference type="NCBI Taxonomy" id="1834464"/>
    <lineage>
        <taxon>Bacteria</taxon>
        <taxon>Pseudomonadati</taxon>
        <taxon>Balneolota</taxon>
        <taxon>Balneolia</taxon>
        <taxon>Balneolales</taxon>
        <taxon>Balneolaceae</taxon>
        <taxon>Gracilimonas</taxon>
    </lineage>
</organism>
<comment type="caution">
    <text evidence="7">The sequence shown here is derived from an EMBL/GenBank/DDBJ whole genome shotgun (WGS) entry which is preliminary data.</text>
</comment>
<feature type="transmembrane region" description="Helical" evidence="6">
    <location>
        <begin position="249"/>
        <end position="271"/>
    </location>
</feature>
<keyword evidence="4 6" id="KW-1133">Transmembrane helix</keyword>
<evidence type="ECO:0000256" key="3">
    <source>
        <dbReference type="ARBA" id="ARBA00022692"/>
    </source>
</evidence>
<feature type="transmembrane region" description="Helical" evidence="6">
    <location>
        <begin position="12"/>
        <end position="34"/>
    </location>
</feature>
<feature type="transmembrane region" description="Helical" evidence="6">
    <location>
        <begin position="186"/>
        <end position="205"/>
    </location>
</feature>
<protein>
    <submittedName>
        <fullName evidence="7">Polysaccharide biosynthesis C-terminal domain-containing protein</fullName>
    </submittedName>
</protein>
<dbReference type="RefSeq" id="WP_390303584.1">
    <property type="nucleotide sequence ID" value="NZ_JBHULI010000025.1"/>
</dbReference>
<feature type="transmembrane region" description="Helical" evidence="6">
    <location>
        <begin position="120"/>
        <end position="141"/>
    </location>
</feature>
<dbReference type="Proteomes" id="UP001597460">
    <property type="component" value="Unassembled WGS sequence"/>
</dbReference>
<evidence type="ECO:0000256" key="4">
    <source>
        <dbReference type="ARBA" id="ARBA00022989"/>
    </source>
</evidence>
<evidence type="ECO:0000313" key="7">
    <source>
        <dbReference type="EMBL" id="MFD2533384.1"/>
    </source>
</evidence>
<evidence type="ECO:0000256" key="2">
    <source>
        <dbReference type="ARBA" id="ARBA00022475"/>
    </source>
</evidence>
<feature type="transmembrane region" description="Helical" evidence="6">
    <location>
        <begin position="347"/>
        <end position="367"/>
    </location>
</feature>
<dbReference type="InterPro" id="IPR050833">
    <property type="entry name" value="Poly_Biosynth_Transport"/>
</dbReference>
<feature type="transmembrane region" description="Helical" evidence="6">
    <location>
        <begin position="81"/>
        <end position="108"/>
    </location>
</feature>
<feature type="transmembrane region" description="Helical" evidence="6">
    <location>
        <begin position="306"/>
        <end position="327"/>
    </location>
</feature>
<dbReference type="PANTHER" id="PTHR30250">
    <property type="entry name" value="PST FAMILY PREDICTED COLANIC ACID TRANSPORTER"/>
    <property type="match status" value="1"/>
</dbReference>
<dbReference type="PANTHER" id="PTHR30250:SF11">
    <property type="entry name" value="O-ANTIGEN TRANSPORTER-RELATED"/>
    <property type="match status" value="1"/>
</dbReference>
<evidence type="ECO:0000256" key="1">
    <source>
        <dbReference type="ARBA" id="ARBA00004651"/>
    </source>
</evidence>
<feature type="transmembrane region" description="Helical" evidence="6">
    <location>
        <begin position="40"/>
        <end position="61"/>
    </location>
</feature>
<feature type="transmembrane region" description="Helical" evidence="6">
    <location>
        <begin position="439"/>
        <end position="460"/>
    </location>
</feature>
<dbReference type="EMBL" id="JBHULI010000025">
    <property type="protein sequence ID" value="MFD2533384.1"/>
    <property type="molecule type" value="Genomic_DNA"/>
</dbReference>
<dbReference type="Pfam" id="PF01943">
    <property type="entry name" value="Polysacc_synt"/>
    <property type="match status" value="1"/>
</dbReference>
<keyword evidence="2" id="KW-1003">Cell membrane</keyword>
<name>A0ABW5JL73_9BACT</name>
<evidence type="ECO:0000256" key="5">
    <source>
        <dbReference type="ARBA" id="ARBA00023136"/>
    </source>
</evidence>
<feature type="transmembrane region" description="Helical" evidence="6">
    <location>
        <begin position="466"/>
        <end position="485"/>
    </location>
</feature>
<accession>A0ABW5JL73</accession>
<keyword evidence="8" id="KW-1185">Reference proteome</keyword>
<proteinExistence type="predicted"/>
<evidence type="ECO:0000313" key="8">
    <source>
        <dbReference type="Proteomes" id="UP001597460"/>
    </source>
</evidence>
<comment type="subcellular location">
    <subcellularLocation>
        <location evidence="1">Cell membrane</location>
        <topology evidence="1">Multi-pass membrane protein</topology>
    </subcellularLocation>
</comment>
<dbReference type="InterPro" id="IPR002797">
    <property type="entry name" value="Polysacc_synth"/>
</dbReference>
<keyword evidence="3 6" id="KW-0812">Transmembrane</keyword>
<keyword evidence="5 6" id="KW-0472">Membrane</keyword>